<feature type="transmembrane region" description="Helical" evidence="1">
    <location>
        <begin position="186"/>
        <end position="216"/>
    </location>
</feature>
<dbReference type="PANTHER" id="PTHR34219">
    <property type="entry name" value="IRON-REGULATED INNER MEMBRANE PROTEIN-RELATED"/>
    <property type="match status" value="1"/>
</dbReference>
<keyword evidence="1" id="KW-1133">Transmembrane helix</keyword>
<keyword evidence="1" id="KW-0472">Membrane</keyword>
<dbReference type="Pfam" id="PF03929">
    <property type="entry name" value="PepSY_TM"/>
    <property type="match status" value="1"/>
</dbReference>
<dbReference type="PANTHER" id="PTHR34219:SF9">
    <property type="entry name" value="IRON-REGULATED INNER MEMBRANE PROTEIN"/>
    <property type="match status" value="1"/>
</dbReference>
<sequence>MKLSSNTLRTFTTLHTWVGLVAGFALFVAFYAGAITIFHHELQAWQSPHGVERPVETLDDAQHLLDETLSRHPEARKHVGMVFPGDEYPVTATYWQDAQGQWRFATLDALDGTDEMPGGALSELVNALHYSLGIPVAGAYLMGIVSLLYGLALVSGVIIHLPKLVDDLFALRPGRNLKRLWQDAHNVIGVLSLPMHVMFAVTGALLCLVMVVMFALNPLVYRGQLMQALGPAMDTAPQIAAAGRAQAPGSLAMWQARSIEIARAQGLESFEPAYLKLANAGDANATVEITGESPGALGPLGAVALNANTGALLSTQLPGQRDANHVTLAAAYALHFGEYGNVWVRWLYFLLGLGGAFLFYSGNLLWIESRRKRRQAQQGRAQLWMARATVGVCIGVCVAISVAFVATQWLQSGAMRDAAQLGFGVNLACFVAWGLCALWAALRPPIRAAQELLWLAAIVTTAVPFAHGLATGAWWWTSAAAGHWDLFAIDAGALAIAVGFAWLARVTARRAREGEPNSVWTAVPSTATAPVEAPQT</sequence>
<proteinExistence type="predicted"/>
<evidence type="ECO:0000313" key="2">
    <source>
        <dbReference type="EMBL" id="GAA5067159.1"/>
    </source>
</evidence>
<keyword evidence="3" id="KW-1185">Reference proteome</keyword>
<feature type="transmembrane region" description="Helical" evidence="1">
    <location>
        <begin position="421"/>
        <end position="440"/>
    </location>
</feature>
<protein>
    <submittedName>
        <fullName evidence="2">PepSY-associated TM helix domain-containing protein</fullName>
    </submittedName>
</protein>
<name>A0ABP9L034_9GAMM</name>
<feature type="transmembrane region" description="Helical" evidence="1">
    <location>
        <begin position="388"/>
        <end position="409"/>
    </location>
</feature>
<dbReference type="RefSeq" id="WP_158983418.1">
    <property type="nucleotide sequence ID" value="NZ_BAABKY010000001.1"/>
</dbReference>
<feature type="transmembrane region" description="Helical" evidence="1">
    <location>
        <begin position="346"/>
        <end position="367"/>
    </location>
</feature>
<dbReference type="Proteomes" id="UP001501083">
    <property type="component" value="Unassembled WGS sequence"/>
</dbReference>
<feature type="transmembrane region" description="Helical" evidence="1">
    <location>
        <begin position="452"/>
        <end position="476"/>
    </location>
</feature>
<feature type="transmembrane region" description="Helical" evidence="1">
    <location>
        <begin position="139"/>
        <end position="165"/>
    </location>
</feature>
<accession>A0ABP9L034</accession>
<organism evidence="2 3">
    <name type="scientific">Lysobacter panacisoli</name>
    <dbReference type="NCBI Taxonomy" id="1255263"/>
    <lineage>
        <taxon>Bacteria</taxon>
        <taxon>Pseudomonadati</taxon>
        <taxon>Pseudomonadota</taxon>
        <taxon>Gammaproteobacteria</taxon>
        <taxon>Lysobacterales</taxon>
        <taxon>Lysobacteraceae</taxon>
        <taxon>Lysobacter</taxon>
    </lineage>
</organism>
<evidence type="ECO:0000256" key="1">
    <source>
        <dbReference type="SAM" id="Phobius"/>
    </source>
</evidence>
<keyword evidence="1" id="KW-0812">Transmembrane</keyword>
<dbReference type="InterPro" id="IPR005625">
    <property type="entry name" value="PepSY-ass_TM"/>
</dbReference>
<comment type="caution">
    <text evidence="2">The sequence shown here is derived from an EMBL/GenBank/DDBJ whole genome shotgun (WGS) entry which is preliminary data.</text>
</comment>
<feature type="transmembrane region" description="Helical" evidence="1">
    <location>
        <begin position="12"/>
        <end position="38"/>
    </location>
</feature>
<gene>
    <name evidence="2" type="ORF">GCM10025759_01370</name>
</gene>
<reference evidence="3" key="1">
    <citation type="journal article" date="2019" name="Int. J. Syst. Evol. Microbiol.">
        <title>The Global Catalogue of Microorganisms (GCM) 10K type strain sequencing project: providing services to taxonomists for standard genome sequencing and annotation.</title>
        <authorList>
            <consortium name="The Broad Institute Genomics Platform"/>
            <consortium name="The Broad Institute Genome Sequencing Center for Infectious Disease"/>
            <person name="Wu L."/>
            <person name="Ma J."/>
        </authorList>
    </citation>
    <scope>NUCLEOTIDE SEQUENCE [LARGE SCALE GENOMIC DNA]</scope>
    <source>
        <strain evidence="3">JCM 19212</strain>
    </source>
</reference>
<evidence type="ECO:0000313" key="3">
    <source>
        <dbReference type="Proteomes" id="UP001501083"/>
    </source>
</evidence>
<dbReference type="EMBL" id="BAABKY010000001">
    <property type="protein sequence ID" value="GAA5067159.1"/>
    <property type="molecule type" value="Genomic_DNA"/>
</dbReference>
<feature type="transmembrane region" description="Helical" evidence="1">
    <location>
        <begin position="482"/>
        <end position="504"/>
    </location>
</feature>